<gene>
    <name evidence="1" type="ORF">METZ01_LOCUS121336</name>
</gene>
<proteinExistence type="predicted"/>
<reference evidence="1" key="1">
    <citation type="submission" date="2018-05" db="EMBL/GenBank/DDBJ databases">
        <authorList>
            <person name="Lanie J.A."/>
            <person name="Ng W.-L."/>
            <person name="Kazmierczak K.M."/>
            <person name="Andrzejewski T.M."/>
            <person name="Davidsen T.M."/>
            <person name="Wayne K.J."/>
            <person name="Tettelin H."/>
            <person name="Glass J.I."/>
            <person name="Rusch D."/>
            <person name="Podicherti R."/>
            <person name="Tsui H.-C.T."/>
            <person name="Winkler M.E."/>
        </authorList>
    </citation>
    <scope>NUCLEOTIDE SEQUENCE</scope>
</reference>
<name>A0A381XVI6_9ZZZZ</name>
<organism evidence="1">
    <name type="scientific">marine metagenome</name>
    <dbReference type="NCBI Taxonomy" id="408172"/>
    <lineage>
        <taxon>unclassified sequences</taxon>
        <taxon>metagenomes</taxon>
        <taxon>ecological metagenomes</taxon>
    </lineage>
</organism>
<evidence type="ECO:0000313" key="1">
    <source>
        <dbReference type="EMBL" id="SVA68482.1"/>
    </source>
</evidence>
<sequence length="36" mass="3833">MPRFPGLDYGLGPSIAMNRNAGLCDSHADCVPNTLE</sequence>
<accession>A0A381XVI6</accession>
<protein>
    <submittedName>
        <fullName evidence="1">Uncharacterized protein</fullName>
    </submittedName>
</protein>
<dbReference type="EMBL" id="UINC01016452">
    <property type="protein sequence ID" value="SVA68482.1"/>
    <property type="molecule type" value="Genomic_DNA"/>
</dbReference>
<dbReference type="AlphaFoldDB" id="A0A381XVI6"/>
<feature type="non-terminal residue" evidence="1">
    <location>
        <position position="36"/>
    </location>
</feature>